<sequence length="248" mass="28942">MIRGVSFQKGVYFIGRKYLAVAYEEKGRIKSSLHPITLKSLARMLWHMFSSMPWYYHVLTAGILLGISLPLFYVGPYLPSYFLLYYAFGMHFFFPMQMRKYHGAEHKVFSYKGVVSSRYLEEIKKADIRNRNCSTNIVVLYFITTLILVIAMLIFRVSDPLFFASYAALIALPFISPFLRKKHPSSFIKWILQLSRYLQVAVTTAEPEDSHLKVAIRSYRRLGFKEMPHRVIIKSTRTSDKKPTKKEP</sequence>
<feature type="transmembrane region" description="Helical" evidence="1">
    <location>
        <begin position="54"/>
        <end position="72"/>
    </location>
</feature>
<proteinExistence type="predicted"/>
<dbReference type="AlphaFoldDB" id="A0A859FDW3"/>
<organism evidence="2 3">
    <name type="scientific">Paenalkalicoccus suaedae</name>
    <dbReference type="NCBI Taxonomy" id="2592382"/>
    <lineage>
        <taxon>Bacteria</taxon>
        <taxon>Bacillati</taxon>
        <taxon>Bacillota</taxon>
        <taxon>Bacilli</taxon>
        <taxon>Bacillales</taxon>
        <taxon>Bacillaceae</taxon>
        <taxon>Paenalkalicoccus</taxon>
    </lineage>
</organism>
<gene>
    <name evidence="2" type="ORF">FLK61_29815</name>
</gene>
<keyword evidence="1" id="KW-1133">Transmembrane helix</keyword>
<dbReference type="EMBL" id="CP041372">
    <property type="protein sequence ID" value="QKS70922.1"/>
    <property type="molecule type" value="Genomic_DNA"/>
</dbReference>
<keyword evidence="1" id="KW-0472">Membrane</keyword>
<protein>
    <submittedName>
        <fullName evidence="2">DUF1385 domain-containing protein</fullName>
    </submittedName>
</protein>
<evidence type="ECO:0000313" key="3">
    <source>
        <dbReference type="Proteomes" id="UP000318138"/>
    </source>
</evidence>
<dbReference type="RefSeq" id="WP_176008959.1">
    <property type="nucleotide sequence ID" value="NZ_CP041372.2"/>
</dbReference>
<accession>A0A859FDW3</accession>
<dbReference type="Proteomes" id="UP000318138">
    <property type="component" value="Chromosome"/>
</dbReference>
<feature type="transmembrane region" description="Helical" evidence="1">
    <location>
        <begin position="78"/>
        <end position="94"/>
    </location>
</feature>
<keyword evidence="3" id="KW-1185">Reference proteome</keyword>
<feature type="transmembrane region" description="Helical" evidence="1">
    <location>
        <begin position="133"/>
        <end position="155"/>
    </location>
</feature>
<dbReference type="Pfam" id="PF07136">
    <property type="entry name" value="DUF1385"/>
    <property type="match status" value="1"/>
</dbReference>
<reference evidence="3" key="1">
    <citation type="submission" date="2019-07" db="EMBL/GenBank/DDBJ databases">
        <title>Bacillus alkalisoli sp. nov. isolated from saline soil.</title>
        <authorList>
            <person name="Sun J.-Q."/>
            <person name="Xu L."/>
        </authorList>
    </citation>
    <scope>NUCLEOTIDE SEQUENCE [LARGE SCALE GENOMIC DNA]</scope>
    <source>
        <strain evidence="3">M4U3P1</strain>
    </source>
</reference>
<keyword evidence="1" id="KW-0812">Transmembrane</keyword>
<name>A0A859FDW3_9BACI</name>
<evidence type="ECO:0000256" key="1">
    <source>
        <dbReference type="SAM" id="Phobius"/>
    </source>
</evidence>
<feature type="transmembrane region" description="Helical" evidence="1">
    <location>
        <begin position="161"/>
        <end position="179"/>
    </location>
</feature>
<dbReference type="KEGG" id="psua:FLK61_29815"/>
<evidence type="ECO:0000313" key="2">
    <source>
        <dbReference type="EMBL" id="QKS70922.1"/>
    </source>
</evidence>
<dbReference type="InterPro" id="IPR010787">
    <property type="entry name" value="DUF1385"/>
</dbReference>